<dbReference type="EMBL" id="BARU01014405">
    <property type="protein sequence ID" value="GAH32735.1"/>
    <property type="molecule type" value="Genomic_DNA"/>
</dbReference>
<dbReference type="AlphaFoldDB" id="X1FJM8"/>
<gene>
    <name evidence="1" type="ORF">S03H2_25444</name>
</gene>
<name>X1FJM8_9ZZZZ</name>
<comment type="caution">
    <text evidence="1">The sequence shown here is derived from an EMBL/GenBank/DDBJ whole genome shotgun (WGS) entry which is preliminary data.</text>
</comment>
<sequence>LKVKPQWIVKKILDRGRTYKKNSLIILHFSPEELVPELQKLFQELKINVIINNFSTGVSDRTFDAKNKVIISNQIIK</sequence>
<organism evidence="1">
    <name type="scientific">marine sediment metagenome</name>
    <dbReference type="NCBI Taxonomy" id="412755"/>
    <lineage>
        <taxon>unclassified sequences</taxon>
        <taxon>metagenomes</taxon>
        <taxon>ecological metagenomes</taxon>
    </lineage>
</organism>
<proteinExistence type="predicted"/>
<evidence type="ECO:0000313" key="1">
    <source>
        <dbReference type="EMBL" id="GAH32735.1"/>
    </source>
</evidence>
<feature type="non-terminal residue" evidence="1">
    <location>
        <position position="1"/>
    </location>
</feature>
<protein>
    <submittedName>
        <fullName evidence="1">Uncharacterized protein</fullName>
    </submittedName>
</protein>
<reference evidence="1" key="1">
    <citation type="journal article" date="2014" name="Front. Microbiol.">
        <title>High frequency of phylogenetically diverse reductive dehalogenase-homologous genes in deep subseafloor sedimentary metagenomes.</title>
        <authorList>
            <person name="Kawai M."/>
            <person name="Futagami T."/>
            <person name="Toyoda A."/>
            <person name="Takaki Y."/>
            <person name="Nishi S."/>
            <person name="Hori S."/>
            <person name="Arai W."/>
            <person name="Tsubouchi T."/>
            <person name="Morono Y."/>
            <person name="Uchiyama I."/>
            <person name="Ito T."/>
            <person name="Fujiyama A."/>
            <person name="Inagaki F."/>
            <person name="Takami H."/>
        </authorList>
    </citation>
    <scope>NUCLEOTIDE SEQUENCE</scope>
    <source>
        <strain evidence="1">Expedition CK06-06</strain>
    </source>
</reference>
<accession>X1FJM8</accession>